<organism evidence="1 2">
    <name type="scientific">Haemophilus haemolyticus</name>
    <dbReference type="NCBI Taxonomy" id="726"/>
    <lineage>
        <taxon>Bacteria</taxon>
        <taxon>Pseudomonadati</taxon>
        <taxon>Pseudomonadota</taxon>
        <taxon>Gammaproteobacteria</taxon>
        <taxon>Pasteurellales</taxon>
        <taxon>Pasteurellaceae</taxon>
        <taxon>Haemophilus</taxon>
    </lineage>
</organism>
<sequence length="93" mass="10998">MCDVNPQNICKQMHVYWKNEHFQTLLKNNKGNLDQKLISEMDSLIRKIESSNFVVCQQNIVLLNYIYDDLQKGDFSEINQFLQEIKKNMSNLA</sequence>
<dbReference type="EMBL" id="JACBKA010000035">
    <property type="protein sequence ID" value="NYA28143.1"/>
    <property type="molecule type" value="Genomic_DNA"/>
</dbReference>
<dbReference type="Proteomes" id="UP000590599">
    <property type="component" value="Unassembled WGS sequence"/>
</dbReference>
<dbReference type="RefSeq" id="WP_179228192.1">
    <property type="nucleotide sequence ID" value="NZ_JACBKA010000035.1"/>
</dbReference>
<name>A0A852Q0G7_HAEHA</name>
<comment type="caution">
    <text evidence="1">The sequence shown here is derived from an EMBL/GenBank/DDBJ whole genome shotgun (WGS) entry which is preliminary data.</text>
</comment>
<evidence type="ECO:0000313" key="2">
    <source>
        <dbReference type="Proteomes" id="UP000590599"/>
    </source>
</evidence>
<evidence type="ECO:0000313" key="1">
    <source>
        <dbReference type="EMBL" id="NYA28143.1"/>
    </source>
</evidence>
<protein>
    <submittedName>
        <fullName evidence="1">Uncharacterized protein</fullName>
    </submittedName>
</protein>
<gene>
    <name evidence="1" type="ORF">HZI69_09920</name>
</gene>
<dbReference type="AlphaFoldDB" id="A0A852Q0G7"/>
<reference evidence="1 2" key="1">
    <citation type="submission" date="2020-07" db="EMBL/GenBank/DDBJ databases">
        <title>Genus Haemophilus, Bergeys manual.</title>
        <authorList>
            <person name="Noerskov-Lauritsen N."/>
        </authorList>
    </citation>
    <scope>NUCLEOTIDE SEQUENCE [LARGE SCALE GENOMIC DNA]</scope>
    <source>
        <strain evidence="1 2">CCUG30047</strain>
    </source>
</reference>
<proteinExistence type="predicted"/>
<accession>A0A852Q0G7</accession>